<feature type="compositionally biased region" description="Polar residues" evidence="9">
    <location>
        <begin position="163"/>
        <end position="176"/>
    </location>
</feature>
<dbReference type="GO" id="GO:1902977">
    <property type="term" value="P:mitotic DNA replication preinitiation complex assembly"/>
    <property type="evidence" value="ECO:0007669"/>
    <property type="project" value="TreeGrafter"/>
</dbReference>
<feature type="compositionally biased region" description="Polar residues" evidence="9">
    <location>
        <begin position="109"/>
        <end position="120"/>
    </location>
</feature>
<dbReference type="InterPro" id="IPR021110">
    <property type="entry name" value="DNA_rep_checkpnt_protein"/>
</dbReference>
<evidence type="ECO:0000256" key="8">
    <source>
        <dbReference type="RuleBase" id="RU367067"/>
    </source>
</evidence>
<organism evidence="10 11">
    <name type="scientific">Colletotrichum orbiculare (strain 104-T / ATCC 96160 / CBS 514.97 / LARS 414 / MAFF 240422)</name>
    <name type="common">Cucumber anthracnose fungus</name>
    <name type="synonym">Colletotrichum lagenarium</name>
    <dbReference type="NCBI Taxonomy" id="1213857"/>
    <lineage>
        <taxon>Eukaryota</taxon>
        <taxon>Fungi</taxon>
        <taxon>Dikarya</taxon>
        <taxon>Ascomycota</taxon>
        <taxon>Pezizomycotina</taxon>
        <taxon>Sordariomycetes</taxon>
        <taxon>Hypocreomycetidae</taxon>
        <taxon>Glomerellales</taxon>
        <taxon>Glomerellaceae</taxon>
        <taxon>Colletotrichum</taxon>
        <taxon>Colletotrichum orbiculare species complex</taxon>
    </lineage>
</organism>
<comment type="subcellular location">
    <subcellularLocation>
        <location evidence="1 8">Nucleus</location>
    </subcellularLocation>
</comment>
<dbReference type="OrthoDB" id="8775810at2759"/>
<dbReference type="EMBL" id="AMCV02000013">
    <property type="protein sequence ID" value="TDZ21780.1"/>
    <property type="molecule type" value="Genomic_DNA"/>
</dbReference>
<dbReference type="GO" id="GO:0000727">
    <property type="term" value="P:double-strand break repair via break-induced replication"/>
    <property type="evidence" value="ECO:0007669"/>
    <property type="project" value="TreeGrafter"/>
</dbReference>
<dbReference type="AlphaFoldDB" id="A0A484FUH2"/>
<dbReference type="GO" id="GO:0003697">
    <property type="term" value="F:single-stranded DNA binding"/>
    <property type="evidence" value="ECO:0007669"/>
    <property type="project" value="TreeGrafter"/>
</dbReference>
<feature type="region of interest" description="Disordered" evidence="9">
    <location>
        <begin position="151"/>
        <end position="197"/>
    </location>
</feature>
<feature type="compositionally biased region" description="Basic and acidic residues" evidence="9">
    <location>
        <begin position="423"/>
        <end position="440"/>
    </location>
</feature>
<evidence type="ECO:0000256" key="5">
    <source>
        <dbReference type="ARBA" id="ARBA00023242"/>
    </source>
</evidence>
<dbReference type="GO" id="GO:0031261">
    <property type="term" value="C:DNA replication preinitiation complex"/>
    <property type="evidence" value="ECO:0007669"/>
    <property type="project" value="TreeGrafter"/>
</dbReference>
<dbReference type="PANTHER" id="PTHR28124">
    <property type="entry name" value="DNA REPLICATION REGULATOR SLD2"/>
    <property type="match status" value="1"/>
</dbReference>
<dbReference type="Gene3D" id="1.10.10.1460">
    <property type="match status" value="1"/>
</dbReference>
<reference evidence="11" key="1">
    <citation type="journal article" date="2013" name="New Phytol.">
        <title>Comparative genomic and transcriptomic analyses reveal the hemibiotrophic stage shift of Colletotrichum fungi.</title>
        <authorList>
            <person name="Gan P."/>
            <person name="Ikeda K."/>
            <person name="Irieda H."/>
            <person name="Narusaka M."/>
            <person name="O'Connell R.J."/>
            <person name="Narusaka Y."/>
            <person name="Takano Y."/>
            <person name="Kubo Y."/>
            <person name="Shirasu K."/>
        </authorList>
    </citation>
    <scope>NUCLEOTIDE SEQUENCE [LARGE SCALE GENOMIC DNA]</scope>
    <source>
        <strain evidence="11">104-T / ATCC 96160 / CBS 514.97 / LARS 414 / MAFF 240422</strain>
    </source>
</reference>
<protein>
    <recommendedName>
        <fullName evidence="3 8">DNA replication regulator SLD2</fullName>
    </recommendedName>
</protein>
<feature type="compositionally biased region" description="Basic and acidic residues" evidence="9">
    <location>
        <begin position="29"/>
        <end position="43"/>
    </location>
</feature>
<keyword evidence="4 8" id="KW-0235">DNA replication</keyword>
<sequence>MDDQTRAEYESQSQTLRLELKSWESSWAKSHDGKKPGRDDIKSNPDIAQKYKLYNKVRDILSGKLPPPAKEDLRPKKRKENPAQTTTPSKRHKQAETPSKSRSNHDVLAQNTTPSISRTLFSPVAPRSIGPTPQRDGRVLGLFDLMIEKEHGTPSRRNGHPINLNTLPSSNILTTTPKKRTSPMDETPKLSRTPMSTSKRQMLNSFMTPLKNKDGTMMDAKTPTAVSKLQFNTPSFLKRHTVPPAVETKDFDAPPLRLPRKPMIRGLSSIVASLRKVEEEALDDDLEALREAEGEGAGAPVTRAMGPSKPVEPANDLLAPDPMAKNLPLGGFDDEAVYDSSDGEQLDRNGKPLRVFKKKGQKRTTRRSNIKPVHHKRPSGPVEGEARDEDEEEIVPETQVQGLADDLPGELADMGSDSDFEGPDSKAKEPKETKRPEKVGTVKKAVKKVNELAHTNFRRLKLRNTGSKGGPGYNSKFRRRR</sequence>
<dbReference type="InterPro" id="IPR040203">
    <property type="entry name" value="Sld2"/>
</dbReference>
<dbReference type="GO" id="GO:0003688">
    <property type="term" value="F:DNA replication origin binding"/>
    <property type="evidence" value="ECO:0007669"/>
    <property type="project" value="TreeGrafter"/>
</dbReference>
<evidence type="ECO:0000256" key="9">
    <source>
        <dbReference type="SAM" id="MobiDB-lite"/>
    </source>
</evidence>
<evidence type="ECO:0000256" key="6">
    <source>
        <dbReference type="ARBA" id="ARBA00023306"/>
    </source>
</evidence>
<feature type="region of interest" description="Disordered" evidence="9">
    <location>
        <begin position="292"/>
        <end position="441"/>
    </location>
</feature>
<proteinExistence type="inferred from homology"/>
<keyword evidence="5 8" id="KW-0539">Nucleus</keyword>
<keyword evidence="6 8" id="KW-0131">Cell cycle</keyword>
<feature type="region of interest" description="Disordered" evidence="9">
    <location>
        <begin position="457"/>
        <end position="481"/>
    </location>
</feature>
<feature type="region of interest" description="Disordered" evidence="9">
    <location>
        <begin position="25"/>
        <end position="46"/>
    </location>
</feature>
<name>A0A484FUH2_COLOR</name>
<dbReference type="Proteomes" id="UP000014480">
    <property type="component" value="Unassembled WGS sequence"/>
</dbReference>
<comment type="similarity">
    <text evidence="2 8">Belongs to the SLD2 family.</text>
</comment>
<gene>
    <name evidence="10" type="primary">SLD2</name>
    <name evidence="10" type="ORF">Cob_v005412</name>
</gene>
<comment type="caution">
    <text evidence="10">The sequence shown here is derived from an EMBL/GenBank/DDBJ whole genome shotgun (WGS) entry which is preliminary data.</text>
</comment>
<dbReference type="CDD" id="cd22289">
    <property type="entry name" value="RecQL4_SLD2_NTD"/>
    <property type="match status" value="1"/>
</dbReference>
<evidence type="ECO:0000256" key="2">
    <source>
        <dbReference type="ARBA" id="ARBA00007276"/>
    </source>
</evidence>
<comment type="function">
    <text evidence="7 8">Has a role in the initiation of DNA replication. Required at S-phase checkpoint.</text>
</comment>
<evidence type="ECO:0000256" key="3">
    <source>
        <dbReference type="ARBA" id="ARBA00018363"/>
    </source>
</evidence>
<feature type="region of interest" description="Disordered" evidence="9">
    <location>
        <begin position="58"/>
        <end position="136"/>
    </location>
</feature>
<reference evidence="11" key="2">
    <citation type="journal article" date="2019" name="Mol. Plant Microbe Interact.">
        <title>Genome sequence resources for four phytopathogenic fungi from the Colletotrichum orbiculare species complex.</title>
        <authorList>
            <person name="Gan P."/>
            <person name="Tsushima A."/>
            <person name="Narusaka M."/>
            <person name="Narusaka Y."/>
            <person name="Takano Y."/>
            <person name="Kubo Y."/>
            <person name="Shirasu K."/>
        </authorList>
    </citation>
    <scope>GENOME REANNOTATION</scope>
    <source>
        <strain evidence="11">104-T / ATCC 96160 / CBS 514.97 / LARS 414 / MAFF 240422</strain>
    </source>
</reference>
<evidence type="ECO:0000313" key="11">
    <source>
        <dbReference type="Proteomes" id="UP000014480"/>
    </source>
</evidence>
<dbReference type="GO" id="GO:0006270">
    <property type="term" value="P:DNA replication initiation"/>
    <property type="evidence" value="ECO:0007669"/>
    <property type="project" value="UniProtKB-UniRule"/>
</dbReference>
<keyword evidence="11" id="KW-1185">Reference proteome</keyword>
<evidence type="ECO:0000313" key="10">
    <source>
        <dbReference type="EMBL" id="TDZ21780.1"/>
    </source>
</evidence>
<evidence type="ECO:0000256" key="4">
    <source>
        <dbReference type="ARBA" id="ARBA00022705"/>
    </source>
</evidence>
<dbReference type="PANTHER" id="PTHR28124:SF1">
    <property type="entry name" value="DNA REPLICATION REGULATOR SLD2"/>
    <property type="match status" value="1"/>
</dbReference>
<evidence type="ECO:0000256" key="7">
    <source>
        <dbReference type="ARBA" id="ARBA00025253"/>
    </source>
</evidence>
<evidence type="ECO:0000256" key="1">
    <source>
        <dbReference type="ARBA" id="ARBA00004123"/>
    </source>
</evidence>
<feature type="compositionally biased region" description="Basic residues" evidence="9">
    <location>
        <begin position="354"/>
        <end position="378"/>
    </location>
</feature>
<feature type="compositionally biased region" description="Acidic residues" evidence="9">
    <location>
        <begin position="332"/>
        <end position="344"/>
    </location>
</feature>
<dbReference type="Pfam" id="PF11719">
    <property type="entry name" value="Drc1-Sld2"/>
    <property type="match status" value="1"/>
</dbReference>
<dbReference type="FunFam" id="1.10.10.1460:FF:000001">
    <property type="entry name" value="DNA replication regulator Sld2"/>
    <property type="match status" value="1"/>
</dbReference>
<feature type="compositionally biased region" description="Acidic residues" evidence="9">
    <location>
        <begin position="386"/>
        <end position="395"/>
    </location>
</feature>
<accession>A0A484FUH2</accession>